<gene>
    <name evidence="2" type="ORF">AAFF_G00131130</name>
</gene>
<dbReference type="Proteomes" id="UP001221898">
    <property type="component" value="Unassembled WGS sequence"/>
</dbReference>
<feature type="region of interest" description="Disordered" evidence="1">
    <location>
        <begin position="97"/>
        <end position="116"/>
    </location>
</feature>
<proteinExistence type="predicted"/>
<dbReference type="EMBL" id="JAINUG010000191">
    <property type="protein sequence ID" value="KAJ8388704.1"/>
    <property type="molecule type" value="Genomic_DNA"/>
</dbReference>
<dbReference type="AlphaFoldDB" id="A0AAD7RQV5"/>
<organism evidence="2 3">
    <name type="scientific">Aldrovandia affinis</name>
    <dbReference type="NCBI Taxonomy" id="143900"/>
    <lineage>
        <taxon>Eukaryota</taxon>
        <taxon>Metazoa</taxon>
        <taxon>Chordata</taxon>
        <taxon>Craniata</taxon>
        <taxon>Vertebrata</taxon>
        <taxon>Euteleostomi</taxon>
        <taxon>Actinopterygii</taxon>
        <taxon>Neopterygii</taxon>
        <taxon>Teleostei</taxon>
        <taxon>Notacanthiformes</taxon>
        <taxon>Halosauridae</taxon>
        <taxon>Aldrovandia</taxon>
    </lineage>
</organism>
<sequence>MLGYLRSKRRDKYKPNVFTHLLYEEEKREWGAIQKKHSLTLPSISGLRSVQVSLPFGGSLYDGKLPAPLSCALCSMEQSSISSLCSSADVHFAIEEESDSGTAEGAEEGAKVVSDNSDECVDIVKERS</sequence>
<reference evidence="2" key="1">
    <citation type="journal article" date="2023" name="Science">
        <title>Genome structures resolve the early diversification of teleost fishes.</title>
        <authorList>
            <person name="Parey E."/>
            <person name="Louis A."/>
            <person name="Montfort J."/>
            <person name="Bouchez O."/>
            <person name="Roques C."/>
            <person name="Iampietro C."/>
            <person name="Lluch J."/>
            <person name="Castinel A."/>
            <person name="Donnadieu C."/>
            <person name="Desvignes T."/>
            <person name="Floi Bucao C."/>
            <person name="Jouanno E."/>
            <person name="Wen M."/>
            <person name="Mejri S."/>
            <person name="Dirks R."/>
            <person name="Jansen H."/>
            <person name="Henkel C."/>
            <person name="Chen W.J."/>
            <person name="Zahm M."/>
            <person name="Cabau C."/>
            <person name="Klopp C."/>
            <person name="Thompson A.W."/>
            <person name="Robinson-Rechavi M."/>
            <person name="Braasch I."/>
            <person name="Lecointre G."/>
            <person name="Bobe J."/>
            <person name="Postlethwait J.H."/>
            <person name="Berthelot C."/>
            <person name="Roest Crollius H."/>
            <person name="Guiguen Y."/>
        </authorList>
    </citation>
    <scope>NUCLEOTIDE SEQUENCE</scope>
    <source>
        <strain evidence="2">NC1722</strain>
    </source>
</reference>
<name>A0AAD7RQV5_9TELE</name>
<comment type="caution">
    <text evidence="2">The sequence shown here is derived from an EMBL/GenBank/DDBJ whole genome shotgun (WGS) entry which is preliminary data.</text>
</comment>
<evidence type="ECO:0000313" key="2">
    <source>
        <dbReference type="EMBL" id="KAJ8388704.1"/>
    </source>
</evidence>
<evidence type="ECO:0000256" key="1">
    <source>
        <dbReference type="SAM" id="MobiDB-lite"/>
    </source>
</evidence>
<evidence type="ECO:0000313" key="3">
    <source>
        <dbReference type="Proteomes" id="UP001221898"/>
    </source>
</evidence>
<accession>A0AAD7RQV5</accession>
<keyword evidence="3" id="KW-1185">Reference proteome</keyword>
<protein>
    <submittedName>
        <fullName evidence="2">Uncharacterized protein</fullName>
    </submittedName>
</protein>